<dbReference type="AlphaFoldDB" id="A0A5S5DQG5"/>
<reference evidence="1 2" key="1">
    <citation type="submission" date="2019-07" db="EMBL/GenBank/DDBJ databases">
        <title>Genomic Encyclopedia of Type Strains, Phase IV (KMG-IV): sequencing the most valuable type-strain genomes for metagenomic binning, comparative biology and taxonomic classification.</title>
        <authorList>
            <person name="Goeker M."/>
        </authorList>
    </citation>
    <scope>NUCLEOTIDE SEQUENCE [LARGE SCALE GENOMIC DNA]</scope>
    <source>
        <strain evidence="1 2">DSM 18961</strain>
    </source>
</reference>
<organism evidence="1 2">
    <name type="scientific">Tenacibaculum adriaticum</name>
    <dbReference type="NCBI Taxonomy" id="413713"/>
    <lineage>
        <taxon>Bacteria</taxon>
        <taxon>Pseudomonadati</taxon>
        <taxon>Bacteroidota</taxon>
        <taxon>Flavobacteriia</taxon>
        <taxon>Flavobacteriales</taxon>
        <taxon>Flavobacteriaceae</taxon>
        <taxon>Tenacibaculum</taxon>
    </lineage>
</organism>
<proteinExistence type="predicted"/>
<keyword evidence="2" id="KW-1185">Reference proteome</keyword>
<protein>
    <submittedName>
        <fullName evidence="1">Uncharacterized protein</fullName>
    </submittedName>
</protein>
<name>A0A5S5DQG5_9FLAO</name>
<dbReference type="EMBL" id="VNIA01000003">
    <property type="protein sequence ID" value="TYP98200.1"/>
    <property type="molecule type" value="Genomic_DNA"/>
</dbReference>
<comment type="caution">
    <text evidence="1">The sequence shown here is derived from an EMBL/GenBank/DDBJ whole genome shotgun (WGS) entry which is preliminary data.</text>
</comment>
<gene>
    <name evidence="1" type="ORF">C7447_103370</name>
</gene>
<dbReference type="Proteomes" id="UP000323136">
    <property type="component" value="Unassembled WGS sequence"/>
</dbReference>
<accession>A0A5S5DQG5</accession>
<evidence type="ECO:0000313" key="1">
    <source>
        <dbReference type="EMBL" id="TYP98200.1"/>
    </source>
</evidence>
<sequence>MQIVFLKQPEFFDEGKTHTEKLKYKIGYPTETKSIKP</sequence>
<evidence type="ECO:0000313" key="2">
    <source>
        <dbReference type="Proteomes" id="UP000323136"/>
    </source>
</evidence>